<dbReference type="EMBL" id="WBKG01000002">
    <property type="protein sequence ID" value="KAB1990132.1"/>
    <property type="molecule type" value="Genomic_DNA"/>
</dbReference>
<reference evidence="2 3" key="1">
    <citation type="submission" date="2019-09" db="EMBL/GenBank/DDBJ databases">
        <title>Isolation and identification of active actinomycetes.</title>
        <authorList>
            <person name="Yu Z."/>
            <person name="Han C."/>
            <person name="Yu B."/>
        </authorList>
    </citation>
    <scope>NUCLEOTIDE SEQUENCE [LARGE SCALE GENOMIC DNA]</scope>
    <source>
        <strain evidence="2 3">NEAU-H2</strain>
    </source>
</reference>
<protein>
    <submittedName>
        <fullName evidence="2">Uncharacterized protein</fullName>
    </submittedName>
</protein>
<feature type="region of interest" description="Disordered" evidence="1">
    <location>
        <begin position="197"/>
        <end position="222"/>
    </location>
</feature>
<keyword evidence="3" id="KW-1185">Reference proteome</keyword>
<evidence type="ECO:0000256" key="1">
    <source>
        <dbReference type="SAM" id="MobiDB-lite"/>
    </source>
</evidence>
<gene>
    <name evidence="2" type="ORF">F8144_03480</name>
</gene>
<dbReference type="AlphaFoldDB" id="A0A7J5DN02"/>
<sequence>MHPRLGTDPAGPVLQEGTFREPADRPGPNTPSSGTHVSGAQAVLDAPAAPHSFDRPTLSRGDDVPLSRSHVRATVKECPTRYPQEREAPACLPSVLDGPRDPFGRAALPGHVTCGTAVIDRDRHVIDVHDIDASPVGGEVAHQYHDFRFVFCLTAERPPPPALRDEEVPEARLTVGNEGLDRLNPSPGLGDLIRRHAAEHPPAAVPEPDAGRLYSRMGRGRR</sequence>
<feature type="region of interest" description="Disordered" evidence="1">
    <location>
        <begin position="1"/>
        <end position="68"/>
    </location>
</feature>
<evidence type="ECO:0000313" key="3">
    <source>
        <dbReference type="Proteomes" id="UP000442990"/>
    </source>
</evidence>
<organism evidence="2 3">
    <name type="scientific">Streptomyces triticiradicis</name>
    <dbReference type="NCBI Taxonomy" id="2651189"/>
    <lineage>
        <taxon>Bacteria</taxon>
        <taxon>Bacillati</taxon>
        <taxon>Actinomycetota</taxon>
        <taxon>Actinomycetes</taxon>
        <taxon>Kitasatosporales</taxon>
        <taxon>Streptomycetaceae</taxon>
        <taxon>Streptomyces</taxon>
    </lineage>
</organism>
<proteinExistence type="predicted"/>
<dbReference type="Proteomes" id="UP000442990">
    <property type="component" value="Unassembled WGS sequence"/>
</dbReference>
<accession>A0A7J5DN02</accession>
<name>A0A7J5DN02_9ACTN</name>
<dbReference type="RefSeq" id="WP_151467726.1">
    <property type="nucleotide sequence ID" value="NZ_WBKG01000002.1"/>
</dbReference>
<evidence type="ECO:0000313" key="2">
    <source>
        <dbReference type="EMBL" id="KAB1990132.1"/>
    </source>
</evidence>
<comment type="caution">
    <text evidence="2">The sequence shown here is derived from an EMBL/GenBank/DDBJ whole genome shotgun (WGS) entry which is preliminary data.</text>
</comment>